<sequence>MTLASNPAGELSRQGFARTQAGAAALSRSVGAAARTSQTIGIEWMDYLKQVSSEVVATTEKVVKAGSPVKVIAIQGDFVKAAGELWMARAGTFRDLYATLATDMAGPFAKPFANPFAAATGRSVTAATEPKAA</sequence>
<protein>
    <recommendedName>
        <fullName evidence="1">Phasin domain-containing protein</fullName>
    </recommendedName>
</protein>
<keyword evidence="3" id="KW-1185">Reference proteome</keyword>
<dbReference type="Pfam" id="PF09361">
    <property type="entry name" value="Phasin_2"/>
    <property type="match status" value="1"/>
</dbReference>
<dbReference type="RefSeq" id="WP_147762687.1">
    <property type="nucleotide sequence ID" value="NZ_BPQG01000006.1"/>
</dbReference>
<gene>
    <name evidence="2" type="ORF">AFCDBAGC_0430</name>
</gene>
<name>A0ABQ4QCG6_9HYPH</name>
<dbReference type="EMBL" id="BPQG01000006">
    <property type="protein sequence ID" value="GJD42592.1"/>
    <property type="molecule type" value="Genomic_DNA"/>
</dbReference>
<dbReference type="Proteomes" id="UP001055117">
    <property type="component" value="Unassembled WGS sequence"/>
</dbReference>
<evidence type="ECO:0000259" key="1">
    <source>
        <dbReference type="Pfam" id="PF09361"/>
    </source>
</evidence>
<evidence type="ECO:0000313" key="3">
    <source>
        <dbReference type="Proteomes" id="UP001055117"/>
    </source>
</evidence>
<proteinExistence type="predicted"/>
<evidence type="ECO:0000313" key="2">
    <source>
        <dbReference type="EMBL" id="GJD42592.1"/>
    </source>
</evidence>
<feature type="domain" description="Phasin" evidence="1">
    <location>
        <begin position="18"/>
        <end position="110"/>
    </location>
</feature>
<reference evidence="2 3" key="1">
    <citation type="journal article" date="2021" name="Front. Microbiol.">
        <title>Comprehensive Comparative Genomics and Phenotyping of Methylobacterium Species.</title>
        <authorList>
            <person name="Alessa O."/>
            <person name="Ogura Y."/>
            <person name="Fujitani Y."/>
            <person name="Takami H."/>
            <person name="Hayashi T."/>
            <person name="Sahin N."/>
            <person name="Tani A."/>
        </authorList>
    </citation>
    <scope>NUCLEOTIDE SEQUENCE [LARGE SCALE GENOMIC DNA]</scope>
    <source>
        <strain evidence="2 3">DSM 23679</strain>
    </source>
</reference>
<organism evidence="2 3">
    <name type="scientific">Methylobacterium cerastii</name>
    <dbReference type="NCBI Taxonomy" id="932741"/>
    <lineage>
        <taxon>Bacteria</taxon>
        <taxon>Pseudomonadati</taxon>
        <taxon>Pseudomonadota</taxon>
        <taxon>Alphaproteobacteria</taxon>
        <taxon>Hyphomicrobiales</taxon>
        <taxon>Methylobacteriaceae</taxon>
        <taxon>Methylobacterium</taxon>
    </lineage>
</organism>
<dbReference type="InterPro" id="IPR018968">
    <property type="entry name" value="Phasin"/>
</dbReference>
<accession>A0ABQ4QCG6</accession>
<comment type="caution">
    <text evidence="2">The sequence shown here is derived from an EMBL/GenBank/DDBJ whole genome shotgun (WGS) entry which is preliminary data.</text>
</comment>